<proteinExistence type="predicted"/>
<accession>A0A9W9JX20</accession>
<gene>
    <name evidence="1" type="ORF">NUU61_009090</name>
</gene>
<dbReference type="RefSeq" id="XP_056507908.1">
    <property type="nucleotide sequence ID" value="XM_056659615.1"/>
</dbReference>
<protein>
    <recommendedName>
        <fullName evidence="3">Calcineurin-like phosphoesterase domain-containing protein</fullName>
    </recommendedName>
</protein>
<dbReference type="EMBL" id="JAPMSZ010000011">
    <property type="protein sequence ID" value="KAJ5084511.1"/>
    <property type="molecule type" value="Genomic_DNA"/>
</dbReference>
<evidence type="ECO:0000313" key="2">
    <source>
        <dbReference type="Proteomes" id="UP001141434"/>
    </source>
</evidence>
<evidence type="ECO:0000313" key="1">
    <source>
        <dbReference type="EMBL" id="KAJ5084511.1"/>
    </source>
</evidence>
<dbReference type="GeneID" id="81398784"/>
<dbReference type="Proteomes" id="UP001141434">
    <property type="component" value="Unassembled WGS sequence"/>
</dbReference>
<keyword evidence="2" id="KW-1185">Reference proteome</keyword>
<name>A0A9W9JX20_9EURO</name>
<comment type="caution">
    <text evidence="1">The sequence shown here is derived from an EMBL/GenBank/DDBJ whole genome shotgun (WGS) entry which is preliminary data.</text>
</comment>
<evidence type="ECO:0008006" key="3">
    <source>
        <dbReference type="Google" id="ProtNLM"/>
    </source>
</evidence>
<reference evidence="1" key="2">
    <citation type="journal article" date="2023" name="IMA Fungus">
        <title>Comparative genomic study of the Penicillium genus elucidates a diverse pangenome and 15 lateral gene transfer events.</title>
        <authorList>
            <person name="Petersen C."/>
            <person name="Sorensen T."/>
            <person name="Nielsen M.R."/>
            <person name="Sondergaard T.E."/>
            <person name="Sorensen J.L."/>
            <person name="Fitzpatrick D.A."/>
            <person name="Frisvad J.C."/>
            <person name="Nielsen K.L."/>
        </authorList>
    </citation>
    <scope>NUCLEOTIDE SEQUENCE</scope>
    <source>
        <strain evidence="1">IBT 34128</strain>
    </source>
</reference>
<sequence length="78" mass="8585">MEWIAQADFGVKIIVSGQFPYPQPIPDESSASGKDWAAGVLELVEDKFPNHFSIGNHDVTLAEAFHAKHGQSFHGQHL</sequence>
<dbReference type="AlphaFoldDB" id="A0A9W9JX20"/>
<organism evidence="1 2">
    <name type="scientific">Penicillium alfredii</name>
    <dbReference type="NCBI Taxonomy" id="1506179"/>
    <lineage>
        <taxon>Eukaryota</taxon>
        <taxon>Fungi</taxon>
        <taxon>Dikarya</taxon>
        <taxon>Ascomycota</taxon>
        <taxon>Pezizomycotina</taxon>
        <taxon>Eurotiomycetes</taxon>
        <taxon>Eurotiomycetidae</taxon>
        <taxon>Eurotiales</taxon>
        <taxon>Aspergillaceae</taxon>
        <taxon>Penicillium</taxon>
    </lineage>
</organism>
<reference evidence="1" key="1">
    <citation type="submission" date="2022-11" db="EMBL/GenBank/DDBJ databases">
        <authorList>
            <person name="Petersen C."/>
        </authorList>
    </citation>
    <scope>NUCLEOTIDE SEQUENCE</scope>
    <source>
        <strain evidence="1">IBT 34128</strain>
    </source>
</reference>